<reference evidence="4" key="1">
    <citation type="submission" date="2010-10" db="EMBL/GenBank/DDBJ databases">
        <title>The complete genome of Rothia dentocariosa ATCC 17931.</title>
        <authorList>
            <person name="Muzny D."/>
            <person name="Qin X."/>
            <person name="Buhay C."/>
            <person name="Dugan-Rocha S."/>
            <person name="Ding Y."/>
            <person name="Chen G."/>
            <person name="Hawes A."/>
            <person name="Holder M."/>
            <person name="Jhangiani S."/>
            <person name="Johnson A."/>
            <person name="Khan Z."/>
            <person name="Li Z."/>
            <person name="Liu W."/>
            <person name="Liu X."/>
            <person name="Perez L."/>
            <person name="Shen H."/>
            <person name="Wang Q."/>
            <person name="Watt J."/>
            <person name="Xi L."/>
            <person name="Xin Y."/>
            <person name="Zhou J."/>
            <person name="Deng J."/>
            <person name="Jiang H."/>
            <person name="Liu Y."/>
            <person name="Qu J."/>
            <person name="Song X.-Z."/>
            <person name="Zhang L."/>
            <person name="Villasana D."/>
            <person name="Johnson A."/>
            <person name="Liu J."/>
            <person name="Liyanage D."/>
            <person name="Lorensuhewa L."/>
            <person name="Robinson T."/>
            <person name="Song A."/>
            <person name="Song B.-B."/>
            <person name="Dinh H."/>
            <person name="Thornton R."/>
            <person name="Coyle M."/>
            <person name="Francisco L."/>
            <person name="Jackson L."/>
            <person name="Javaid M."/>
            <person name="Korchina V."/>
            <person name="Kovar C."/>
            <person name="Mata R."/>
            <person name="Mathew T."/>
            <person name="Ngo R."/>
            <person name="Nguyen L."/>
            <person name="Nguyen N."/>
            <person name="Okwuonu G."/>
            <person name="Ongeri F."/>
            <person name="Pham C."/>
            <person name="Simmons D."/>
            <person name="Wilczek-Boney K."/>
            <person name="Hale W."/>
            <person name="Jakkamsetti A."/>
            <person name="Pham P."/>
            <person name="Ruth R."/>
            <person name="San Lucas F."/>
            <person name="Warren J."/>
            <person name="Zhang J."/>
            <person name="Zhao Z."/>
            <person name="Zhou C."/>
            <person name="Zhu D."/>
            <person name="Lee S."/>
            <person name="Bess C."/>
            <person name="Blankenburg K."/>
            <person name="Forbes L."/>
            <person name="Fu Q."/>
            <person name="Gubbala S."/>
            <person name="Hirani K."/>
            <person name="Jayaseelan J.C."/>
            <person name="Lara F."/>
            <person name="Munidasa M."/>
            <person name="Palculict T."/>
            <person name="Patil S."/>
            <person name="Pu L.-L."/>
            <person name="Saada N."/>
            <person name="Tang L."/>
            <person name="Weissenberger G."/>
            <person name="Zhu Y."/>
            <person name="Hemphill L."/>
            <person name="Shang Y."/>
            <person name="Youmans B."/>
            <person name="Ayvaz T."/>
            <person name="Ross M."/>
            <person name="Santibanez J."/>
            <person name="Aqrawi P."/>
            <person name="Gross S."/>
            <person name="Joshi V."/>
            <person name="Fowler G."/>
            <person name="Nazareth L."/>
            <person name="Reid J."/>
            <person name="Worley K."/>
            <person name="Petrosino J."/>
            <person name="Highlander S."/>
            <person name="Gibbs R."/>
        </authorList>
    </citation>
    <scope>NUCLEOTIDE SEQUENCE [LARGE SCALE GENOMIC DNA]</scope>
    <source>
        <strain evidence="4">ATCC 17931 / CDC X599 / XDIA</strain>
    </source>
</reference>
<dbReference type="KEGG" id="rdn:HMPREF0733_11859"/>
<dbReference type="InterPro" id="IPR003680">
    <property type="entry name" value="Flavodoxin_fold"/>
</dbReference>
<name>E3H206_ROTDC</name>
<dbReference type="PANTHER" id="PTHR47307">
    <property type="entry name" value="GLUTATHIONE-REGULATED POTASSIUM-EFFLUX SYSTEM ANCILLARY PROTEIN KEFG"/>
    <property type="match status" value="1"/>
</dbReference>
<dbReference type="RefSeq" id="WP_013399009.1">
    <property type="nucleotide sequence ID" value="NC_014643.1"/>
</dbReference>
<dbReference type="GO" id="GO:0010181">
    <property type="term" value="F:FMN binding"/>
    <property type="evidence" value="ECO:0007669"/>
    <property type="project" value="TreeGrafter"/>
</dbReference>
<accession>E3H206</accession>
<gene>
    <name evidence="3" type="ordered locus">HMPREF0733_11859</name>
</gene>
<proteinExistence type="predicted"/>
<dbReference type="GeneID" id="29742552"/>
<dbReference type="Pfam" id="PF02525">
    <property type="entry name" value="Flavodoxin_2"/>
    <property type="match status" value="1"/>
</dbReference>
<protein>
    <submittedName>
        <fullName evidence="3">Flavodoxin-like protein</fullName>
    </submittedName>
</protein>
<dbReference type="InterPro" id="IPR046980">
    <property type="entry name" value="KefG/KefF"/>
</dbReference>
<evidence type="ECO:0000313" key="4">
    <source>
        <dbReference type="Proteomes" id="UP000000387"/>
    </source>
</evidence>
<evidence type="ECO:0000313" key="3">
    <source>
        <dbReference type="EMBL" id="ADP41316.1"/>
    </source>
</evidence>
<dbReference type="GO" id="GO:0009055">
    <property type="term" value="F:electron transfer activity"/>
    <property type="evidence" value="ECO:0007669"/>
    <property type="project" value="TreeGrafter"/>
</dbReference>
<dbReference type="HOGENOM" id="CLU_058643_0_2_11"/>
<dbReference type="EMBL" id="CP002280">
    <property type="protein sequence ID" value="ADP41316.1"/>
    <property type="molecule type" value="Genomic_DNA"/>
</dbReference>
<dbReference type="Gene3D" id="3.40.50.360">
    <property type="match status" value="1"/>
</dbReference>
<dbReference type="GO" id="GO:0003955">
    <property type="term" value="F:NAD(P)H dehydrogenase (quinone) activity"/>
    <property type="evidence" value="ECO:0007669"/>
    <property type="project" value="TreeGrafter"/>
</dbReference>
<dbReference type="PANTHER" id="PTHR47307:SF1">
    <property type="entry name" value="GLUTATHIONE-REGULATED POTASSIUM-EFFLUX SYSTEM ANCILLARY PROTEIN KEFG"/>
    <property type="match status" value="1"/>
</dbReference>
<organism evidence="3 4">
    <name type="scientific">Rothia dentocariosa (strain ATCC 17931 / CDC X599 / XDIA)</name>
    <dbReference type="NCBI Taxonomy" id="762948"/>
    <lineage>
        <taxon>Bacteria</taxon>
        <taxon>Bacillati</taxon>
        <taxon>Actinomycetota</taxon>
        <taxon>Actinomycetes</taxon>
        <taxon>Micrococcales</taxon>
        <taxon>Micrococcaceae</taxon>
        <taxon>Rothia</taxon>
    </lineage>
</organism>
<keyword evidence="1" id="KW-0560">Oxidoreductase</keyword>
<sequence>MTMSNILIISGHPDLTTSNANKAILDAVRARFGDNVKIRELDKLRVNGKFDVSAEQKALVEADVIVLQFPVMWYSISSLLKQWIDDVFEYGFAYGENGTALQGKKLLISATAGAIEDVYRTMLPRDVSATLTEFENTAAFTGMPLEEPLYSYGTTGDPDNPAVARAIGEDHGKRLIERLEALGA</sequence>
<dbReference type="SUPFAM" id="SSF52218">
    <property type="entry name" value="Flavoproteins"/>
    <property type="match status" value="1"/>
</dbReference>
<dbReference type="Proteomes" id="UP000000387">
    <property type="component" value="Chromosome"/>
</dbReference>
<dbReference type="InterPro" id="IPR029039">
    <property type="entry name" value="Flavoprotein-like_sf"/>
</dbReference>
<evidence type="ECO:0000256" key="1">
    <source>
        <dbReference type="ARBA" id="ARBA00023002"/>
    </source>
</evidence>
<feature type="domain" description="Flavodoxin-like fold" evidence="2">
    <location>
        <begin position="5"/>
        <end position="166"/>
    </location>
</feature>
<evidence type="ECO:0000259" key="2">
    <source>
        <dbReference type="Pfam" id="PF02525"/>
    </source>
</evidence>
<dbReference type="AlphaFoldDB" id="E3H206"/>
<dbReference type="eggNOG" id="COG2249">
    <property type="taxonomic scope" value="Bacteria"/>
</dbReference>